<evidence type="ECO:0000256" key="3">
    <source>
        <dbReference type="ARBA" id="ARBA00012483"/>
    </source>
</evidence>
<keyword evidence="11" id="KW-1133">Transmembrane helix</keyword>
<evidence type="ECO:0000256" key="2">
    <source>
        <dbReference type="ARBA" id="ARBA00004906"/>
    </source>
</evidence>
<reference evidence="14" key="2">
    <citation type="submission" date="2025-08" db="UniProtKB">
        <authorList>
            <consortium name="RefSeq"/>
        </authorList>
    </citation>
    <scope>IDENTIFICATION</scope>
    <source>
        <tissue evidence="14">Leaf</tissue>
    </source>
</reference>
<proteinExistence type="inferred from homology"/>
<evidence type="ECO:0000256" key="1">
    <source>
        <dbReference type="ARBA" id="ARBA00000900"/>
    </source>
</evidence>
<dbReference type="Gene3D" id="3.30.40.10">
    <property type="entry name" value="Zinc/RING finger domain, C3HC4 (zinc finger)"/>
    <property type="match status" value="1"/>
</dbReference>
<evidence type="ECO:0000256" key="10">
    <source>
        <dbReference type="SAM" id="MobiDB-lite"/>
    </source>
</evidence>
<dbReference type="RefSeq" id="XP_010435933.1">
    <property type="nucleotide sequence ID" value="XM_010437631.1"/>
</dbReference>
<dbReference type="Proteomes" id="UP000694864">
    <property type="component" value="Chromosome 2"/>
</dbReference>
<evidence type="ECO:0000256" key="8">
    <source>
        <dbReference type="ARBA" id="ARBA00024209"/>
    </source>
</evidence>
<organism evidence="13 14">
    <name type="scientific">Camelina sativa</name>
    <name type="common">False flax</name>
    <name type="synonym">Myagrum sativum</name>
    <dbReference type="NCBI Taxonomy" id="90675"/>
    <lineage>
        <taxon>Eukaryota</taxon>
        <taxon>Viridiplantae</taxon>
        <taxon>Streptophyta</taxon>
        <taxon>Embryophyta</taxon>
        <taxon>Tracheophyta</taxon>
        <taxon>Spermatophyta</taxon>
        <taxon>Magnoliopsida</taxon>
        <taxon>eudicotyledons</taxon>
        <taxon>Gunneridae</taxon>
        <taxon>Pentapetalae</taxon>
        <taxon>rosids</taxon>
        <taxon>malvids</taxon>
        <taxon>Brassicales</taxon>
        <taxon>Brassicaceae</taxon>
        <taxon>Camelineae</taxon>
        <taxon>Camelina</taxon>
    </lineage>
</organism>
<dbReference type="SMART" id="SM00184">
    <property type="entry name" value="RING"/>
    <property type="match status" value="1"/>
</dbReference>
<dbReference type="PROSITE" id="PS50089">
    <property type="entry name" value="ZF_RING_2"/>
    <property type="match status" value="1"/>
</dbReference>
<sequence>MTIFTRDLSHRIVLYVLLLLFSFQFLSCVTCQEELESVDPNGKKVTAESVIGIVLLAMFLLALVVCCLHYGFFSAEIEAGGHEVLHSTVRRGLDKDVIESFPAFLYSHVKGLKIGKGGVECAICLSEFEDEELLRWMPPCSHTFHTNCIDMWLSSRSTCPVCRANLSLKPGESFPFLSTDLEMGNAERGVRESPGEISLTGNSVTWNNNANSRTPCSRSTGLSSSWRKAEIFFPRSHSTGHSLVQLGENLDRFTLQLPEEMQRQLVSLNLMKRSHIALPRVRSSRQGYRSGSVGNERSGYTQGRQTLRRAISTSLSFSFQAAPIRSTFARDNLMRETTQANDKHFGERSFQRLIP</sequence>
<feature type="region of interest" description="Disordered" evidence="10">
    <location>
        <begin position="282"/>
        <end position="304"/>
    </location>
</feature>
<evidence type="ECO:0000256" key="11">
    <source>
        <dbReference type="SAM" id="Phobius"/>
    </source>
</evidence>
<comment type="similarity">
    <text evidence="8">Belongs to the RING-type zinc finger family. ATL subfamily.</text>
</comment>
<accession>A0ABM0U529</accession>
<gene>
    <name evidence="14" type="primary">LOC104719669</name>
</gene>
<comment type="pathway">
    <text evidence="2">Protein modification; protein ubiquitination.</text>
</comment>
<evidence type="ECO:0000256" key="5">
    <source>
        <dbReference type="ARBA" id="ARBA00022771"/>
    </source>
</evidence>
<dbReference type="InterPro" id="IPR013083">
    <property type="entry name" value="Znf_RING/FYVE/PHD"/>
</dbReference>
<evidence type="ECO:0000259" key="12">
    <source>
        <dbReference type="PROSITE" id="PS50089"/>
    </source>
</evidence>
<evidence type="ECO:0000313" key="13">
    <source>
        <dbReference type="Proteomes" id="UP000694864"/>
    </source>
</evidence>
<keyword evidence="11" id="KW-0812">Transmembrane</keyword>
<dbReference type="PANTHER" id="PTHR14155">
    <property type="entry name" value="RING FINGER DOMAIN-CONTAINING"/>
    <property type="match status" value="1"/>
</dbReference>
<keyword evidence="5 9" id="KW-0863">Zinc-finger</keyword>
<dbReference type="CDD" id="cd16461">
    <property type="entry name" value="RING-H2_EL5-like"/>
    <property type="match status" value="1"/>
</dbReference>
<feature type="transmembrane region" description="Helical" evidence="11">
    <location>
        <begin position="12"/>
        <end position="30"/>
    </location>
</feature>
<dbReference type="GeneID" id="104719669"/>
<protein>
    <recommendedName>
        <fullName evidence="3">RING-type E3 ubiquitin transferase</fullName>
        <ecNumber evidence="3">2.3.2.27</ecNumber>
    </recommendedName>
</protein>
<dbReference type="PANTHER" id="PTHR14155:SF547">
    <property type="entry name" value="RING-H2 FINGER PROTEIN ATL35-RELATED"/>
    <property type="match status" value="1"/>
</dbReference>
<dbReference type="InterPro" id="IPR001841">
    <property type="entry name" value="Znf_RING"/>
</dbReference>
<keyword evidence="11" id="KW-0472">Membrane</keyword>
<keyword evidence="7" id="KW-0862">Zinc</keyword>
<dbReference type="SUPFAM" id="SSF57850">
    <property type="entry name" value="RING/U-box"/>
    <property type="match status" value="1"/>
</dbReference>
<evidence type="ECO:0000313" key="14">
    <source>
        <dbReference type="RefSeq" id="XP_010435933.1"/>
    </source>
</evidence>
<feature type="domain" description="RING-type" evidence="12">
    <location>
        <begin position="121"/>
        <end position="163"/>
    </location>
</feature>
<keyword evidence="4" id="KW-0479">Metal-binding</keyword>
<evidence type="ECO:0000256" key="7">
    <source>
        <dbReference type="ARBA" id="ARBA00022833"/>
    </source>
</evidence>
<keyword evidence="6" id="KW-0833">Ubl conjugation pathway</keyword>
<dbReference type="EC" id="2.3.2.27" evidence="3"/>
<evidence type="ECO:0000256" key="9">
    <source>
        <dbReference type="PROSITE-ProRule" id="PRU00175"/>
    </source>
</evidence>
<dbReference type="Pfam" id="PF13639">
    <property type="entry name" value="zf-RING_2"/>
    <property type="match status" value="1"/>
</dbReference>
<evidence type="ECO:0000256" key="4">
    <source>
        <dbReference type="ARBA" id="ARBA00022723"/>
    </source>
</evidence>
<keyword evidence="13" id="KW-1185">Reference proteome</keyword>
<comment type="catalytic activity">
    <reaction evidence="1">
        <text>S-ubiquitinyl-[E2 ubiquitin-conjugating enzyme]-L-cysteine + [acceptor protein]-L-lysine = [E2 ubiquitin-conjugating enzyme]-L-cysteine + N(6)-ubiquitinyl-[acceptor protein]-L-lysine.</text>
        <dbReference type="EC" id="2.3.2.27"/>
    </reaction>
</comment>
<name>A0ABM0U529_CAMSA</name>
<evidence type="ECO:0000256" key="6">
    <source>
        <dbReference type="ARBA" id="ARBA00022786"/>
    </source>
</evidence>
<reference evidence="13" key="1">
    <citation type="journal article" date="2014" name="Nat. Commun.">
        <title>The emerging biofuel crop Camelina sativa retains a highly undifferentiated hexaploid genome structure.</title>
        <authorList>
            <person name="Kagale S."/>
            <person name="Koh C."/>
            <person name="Nixon J."/>
            <person name="Bollina V."/>
            <person name="Clarke W.E."/>
            <person name="Tuteja R."/>
            <person name="Spillane C."/>
            <person name="Robinson S.J."/>
            <person name="Links M.G."/>
            <person name="Clarke C."/>
            <person name="Higgins E.E."/>
            <person name="Huebert T."/>
            <person name="Sharpe A.G."/>
            <person name="Parkin I.A."/>
        </authorList>
    </citation>
    <scope>NUCLEOTIDE SEQUENCE [LARGE SCALE GENOMIC DNA]</scope>
    <source>
        <strain evidence="13">cv. DH55</strain>
    </source>
</reference>
<feature type="transmembrane region" description="Helical" evidence="11">
    <location>
        <begin position="50"/>
        <end position="73"/>
    </location>
</feature>
<feature type="compositionally biased region" description="Polar residues" evidence="10">
    <location>
        <begin position="284"/>
        <end position="304"/>
    </location>
</feature>
<dbReference type="InterPro" id="IPR053238">
    <property type="entry name" value="RING-H2_zinc_finger"/>
</dbReference>